<organism evidence="4 5">
    <name type="scientific">Geranomyces variabilis</name>
    <dbReference type="NCBI Taxonomy" id="109894"/>
    <lineage>
        <taxon>Eukaryota</taxon>
        <taxon>Fungi</taxon>
        <taxon>Fungi incertae sedis</taxon>
        <taxon>Chytridiomycota</taxon>
        <taxon>Chytridiomycota incertae sedis</taxon>
        <taxon>Chytridiomycetes</taxon>
        <taxon>Spizellomycetales</taxon>
        <taxon>Powellomycetaceae</taxon>
        <taxon>Geranomyces</taxon>
    </lineage>
</organism>
<gene>
    <name evidence="4" type="ORF">HDU87_003048</name>
</gene>
<feature type="coiled-coil region" evidence="1">
    <location>
        <begin position="414"/>
        <end position="487"/>
    </location>
</feature>
<dbReference type="PROSITE" id="PS51750">
    <property type="entry name" value="BRO_N"/>
    <property type="match status" value="1"/>
</dbReference>
<evidence type="ECO:0000256" key="1">
    <source>
        <dbReference type="SAM" id="Coils"/>
    </source>
</evidence>
<dbReference type="AlphaFoldDB" id="A0AAD5TK86"/>
<evidence type="ECO:0000256" key="2">
    <source>
        <dbReference type="SAM" id="MobiDB-lite"/>
    </source>
</evidence>
<feature type="compositionally biased region" description="Low complexity" evidence="2">
    <location>
        <begin position="79"/>
        <end position="93"/>
    </location>
</feature>
<dbReference type="Proteomes" id="UP001212152">
    <property type="component" value="Unassembled WGS sequence"/>
</dbReference>
<feature type="domain" description="Bro-N" evidence="3">
    <location>
        <begin position="148"/>
        <end position="247"/>
    </location>
</feature>
<evidence type="ECO:0000259" key="3">
    <source>
        <dbReference type="PROSITE" id="PS51750"/>
    </source>
</evidence>
<protein>
    <recommendedName>
        <fullName evidence="3">Bro-N domain-containing protein</fullName>
    </recommendedName>
</protein>
<evidence type="ECO:0000313" key="4">
    <source>
        <dbReference type="EMBL" id="KAJ3179092.1"/>
    </source>
</evidence>
<feature type="compositionally biased region" description="Acidic residues" evidence="2">
    <location>
        <begin position="111"/>
        <end position="123"/>
    </location>
</feature>
<proteinExistence type="predicted"/>
<comment type="caution">
    <text evidence="4">The sequence shown here is derived from an EMBL/GenBank/DDBJ whole genome shotgun (WGS) entry which is preliminary data.</text>
</comment>
<sequence length="493" mass="54852">MTKKSKWIVAHDTHRCSKLLVTRDWFEKEMRFISTSHPAECQIEELGRSSAHISEGTNHADHADPGPPSPSSAKGNGRGSAQGPAAPASALGGKENEGHINVSSADPAFVEGDDEDSDADEGLDNFPPPPDVVTLTNSQKWADDEGHAVELETRGEMTKNGLLFRAAEVAVKLLGLTPRNLRQTLYKDAFLPGEDYLTVRQDDVRTVYISFAGVVRLLYRSNKVLARRFTDWATEKLFVLKAGDDHSQAGLVSNILGVPVEIALSILQKCPLPCAQVYLLTLGSVGKLRKTMGIKNKNAPDNHIVVKVGATGRGAAVRISEHVGGFGKIKNIEIRFVKAIWTDPHLLSTCEKEVKQYFRSHEEWKIETTGWETWRDGKKHSTAERSEIFIIPPQELDNVQKLYDAWQAKYGGGYADVLKTNEALQEALRHKEDQEAVLADLHNERLRSRDIEIAAAAREIAGRDREIELLKQQLKQAEELHQLKMEVLRTRNA</sequence>
<dbReference type="InterPro" id="IPR003497">
    <property type="entry name" value="BRO_N_domain"/>
</dbReference>
<keyword evidence="1" id="KW-0175">Coiled coil</keyword>
<reference evidence="4" key="1">
    <citation type="submission" date="2020-05" db="EMBL/GenBank/DDBJ databases">
        <title>Phylogenomic resolution of chytrid fungi.</title>
        <authorList>
            <person name="Stajich J.E."/>
            <person name="Amses K."/>
            <person name="Simmons R."/>
            <person name="Seto K."/>
            <person name="Myers J."/>
            <person name="Bonds A."/>
            <person name="Quandt C.A."/>
            <person name="Barry K."/>
            <person name="Liu P."/>
            <person name="Grigoriev I."/>
            <person name="Longcore J.E."/>
            <person name="James T.Y."/>
        </authorList>
    </citation>
    <scope>NUCLEOTIDE SEQUENCE</scope>
    <source>
        <strain evidence="4">JEL0379</strain>
    </source>
</reference>
<keyword evidence="5" id="KW-1185">Reference proteome</keyword>
<feature type="region of interest" description="Disordered" evidence="2">
    <location>
        <begin position="55"/>
        <end position="132"/>
    </location>
</feature>
<evidence type="ECO:0000313" key="5">
    <source>
        <dbReference type="Proteomes" id="UP001212152"/>
    </source>
</evidence>
<dbReference type="EMBL" id="JADGJQ010000022">
    <property type="protein sequence ID" value="KAJ3179092.1"/>
    <property type="molecule type" value="Genomic_DNA"/>
</dbReference>
<name>A0AAD5TK86_9FUNG</name>
<accession>A0AAD5TK86</accession>